<dbReference type="EC" id="3.2.1.4" evidence="3"/>
<dbReference type="SUPFAM" id="SSF48208">
    <property type="entry name" value="Six-hairpin glycosidases"/>
    <property type="match status" value="1"/>
</dbReference>
<evidence type="ECO:0000259" key="7">
    <source>
        <dbReference type="Pfam" id="PF00759"/>
    </source>
</evidence>
<gene>
    <name evidence="8" type="ORF">HaLaN_09067</name>
</gene>
<dbReference type="Pfam" id="PF00759">
    <property type="entry name" value="Glyco_hydro_9"/>
    <property type="match status" value="1"/>
</dbReference>
<evidence type="ECO:0000256" key="4">
    <source>
        <dbReference type="ARBA" id="ARBA00023001"/>
    </source>
</evidence>
<comment type="similarity">
    <text evidence="2">Belongs to the glycosyl hydrolase 9 (cellulase E) family.</text>
</comment>
<evidence type="ECO:0000313" key="9">
    <source>
        <dbReference type="Proteomes" id="UP000485058"/>
    </source>
</evidence>
<protein>
    <recommendedName>
        <fullName evidence="3">cellulase</fullName>
        <ecNumber evidence="3">3.2.1.4</ecNumber>
    </recommendedName>
</protein>
<accession>A0A699YSP5</accession>
<reference evidence="8 9" key="1">
    <citation type="submission" date="2020-02" db="EMBL/GenBank/DDBJ databases">
        <title>Draft genome sequence of Haematococcus lacustris strain NIES-144.</title>
        <authorList>
            <person name="Morimoto D."/>
            <person name="Nakagawa S."/>
            <person name="Yoshida T."/>
            <person name="Sawayama S."/>
        </authorList>
    </citation>
    <scope>NUCLEOTIDE SEQUENCE [LARGE SCALE GENOMIC DNA]</scope>
    <source>
        <strain evidence="8 9">NIES-144</strain>
    </source>
</reference>
<evidence type="ECO:0000313" key="8">
    <source>
        <dbReference type="EMBL" id="GFH13227.1"/>
    </source>
</evidence>
<dbReference type="GO" id="GO:0008810">
    <property type="term" value="F:cellulase activity"/>
    <property type="evidence" value="ECO:0007669"/>
    <property type="project" value="UniProtKB-EC"/>
</dbReference>
<dbReference type="Gene3D" id="1.50.10.10">
    <property type="match status" value="1"/>
</dbReference>
<dbReference type="InterPro" id="IPR008928">
    <property type="entry name" value="6-hairpin_glycosidase_sf"/>
</dbReference>
<keyword evidence="4" id="KW-0136">Cellulose degradation</keyword>
<proteinExistence type="inferred from homology"/>
<evidence type="ECO:0000256" key="5">
    <source>
        <dbReference type="ARBA" id="ARBA00023277"/>
    </source>
</evidence>
<dbReference type="EMBL" id="BLLF01000588">
    <property type="protein sequence ID" value="GFH13227.1"/>
    <property type="molecule type" value="Genomic_DNA"/>
</dbReference>
<keyword evidence="5" id="KW-0119">Carbohydrate metabolism</keyword>
<evidence type="ECO:0000256" key="2">
    <source>
        <dbReference type="ARBA" id="ARBA00007072"/>
    </source>
</evidence>
<keyword evidence="6" id="KW-0624">Polysaccharide degradation</keyword>
<comment type="caution">
    <text evidence="8">The sequence shown here is derived from an EMBL/GenBank/DDBJ whole genome shotgun (WGS) entry which is preliminary data.</text>
</comment>
<evidence type="ECO:0000256" key="3">
    <source>
        <dbReference type="ARBA" id="ARBA00012601"/>
    </source>
</evidence>
<comment type="catalytic activity">
    <reaction evidence="1">
        <text>Endohydrolysis of (1-&gt;4)-beta-D-glucosidic linkages in cellulose, lichenin and cereal beta-D-glucans.</text>
        <dbReference type="EC" id="3.2.1.4"/>
    </reaction>
</comment>
<evidence type="ECO:0000256" key="6">
    <source>
        <dbReference type="ARBA" id="ARBA00023326"/>
    </source>
</evidence>
<dbReference type="Proteomes" id="UP000485058">
    <property type="component" value="Unassembled WGS sequence"/>
</dbReference>
<keyword evidence="9" id="KW-1185">Reference proteome</keyword>
<dbReference type="InterPro" id="IPR012341">
    <property type="entry name" value="6hp_glycosidase-like_sf"/>
</dbReference>
<sequence length="64" mass="6636">MAGSNPLSQSYIVGYQPAGVSASPQRPHHRSSSCSPDFSVPCDFDQLVADGPNPSVVQASHGLP</sequence>
<dbReference type="InterPro" id="IPR001701">
    <property type="entry name" value="Glyco_hydro_9"/>
</dbReference>
<dbReference type="AlphaFoldDB" id="A0A699YSP5"/>
<evidence type="ECO:0000256" key="1">
    <source>
        <dbReference type="ARBA" id="ARBA00000966"/>
    </source>
</evidence>
<organism evidence="8 9">
    <name type="scientific">Haematococcus lacustris</name>
    <name type="common">Green alga</name>
    <name type="synonym">Haematococcus pluvialis</name>
    <dbReference type="NCBI Taxonomy" id="44745"/>
    <lineage>
        <taxon>Eukaryota</taxon>
        <taxon>Viridiplantae</taxon>
        <taxon>Chlorophyta</taxon>
        <taxon>core chlorophytes</taxon>
        <taxon>Chlorophyceae</taxon>
        <taxon>CS clade</taxon>
        <taxon>Chlamydomonadales</taxon>
        <taxon>Haematococcaceae</taxon>
        <taxon>Haematococcus</taxon>
    </lineage>
</organism>
<name>A0A699YSP5_HAELA</name>
<dbReference type="GO" id="GO:0030245">
    <property type="term" value="P:cellulose catabolic process"/>
    <property type="evidence" value="ECO:0007669"/>
    <property type="project" value="UniProtKB-KW"/>
</dbReference>
<feature type="domain" description="Glycoside hydrolase family 9" evidence="7">
    <location>
        <begin position="2"/>
        <end position="37"/>
    </location>
</feature>